<dbReference type="PANTHER" id="PTHR14710">
    <property type="entry name" value="GEM-ASSOCIATED PROTEIN 6"/>
    <property type="match status" value="1"/>
</dbReference>
<dbReference type="Gene3D" id="2.30.30.100">
    <property type="match status" value="1"/>
</dbReference>
<protein>
    <submittedName>
        <fullName evidence="3">Gemin6_C domain-containing protein</fullName>
    </submittedName>
</protein>
<proteinExistence type="predicted"/>
<name>A0A0N5AI80_9BILA</name>
<evidence type="ECO:0000259" key="1">
    <source>
        <dbReference type="PROSITE" id="PS52001"/>
    </source>
</evidence>
<evidence type="ECO:0000313" key="3">
    <source>
        <dbReference type="WBParaSite" id="SMUV_0000411501-mRNA-1"/>
    </source>
</evidence>
<sequence>MTVVELSKLYGHPVSVKLLSGQFIYGNFYTVDPNTRSIILAQHFRNGKILILTHLIVLCNRQFIMFSVKRNLVKWLKENTIDVDEEADGTLVVFGSVRIQKPYTSKSCYCSVPLILNRICRLIEAMPSE</sequence>
<dbReference type="WBParaSite" id="SMUV_0000411501-mRNA-1">
    <property type="protein sequence ID" value="SMUV_0000411501-mRNA-1"/>
    <property type="gene ID" value="SMUV_0000411501"/>
</dbReference>
<dbReference type="PROSITE" id="PS52001">
    <property type="entry name" value="AD"/>
    <property type="match status" value="1"/>
</dbReference>
<dbReference type="GO" id="GO:0005634">
    <property type="term" value="C:nucleus"/>
    <property type="evidence" value="ECO:0007669"/>
    <property type="project" value="InterPro"/>
</dbReference>
<dbReference type="Pfam" id="PF20417">
    <property type="entry name" value="Gemin6_C"/>
    <property type="match status" value="1"/>
</dbReference>
<feature type="domain" description="AD" evidence="1">
    <location>
        <begin position="36"/>
        <end position="129"/>
    </location>
</feature>
<dbReference type="STRING" id="451379.A0A0N5AI80"/>
<dbReference type="InterPro" id="IPR009422">
    <property type="entry name" value="Gemin6"/>
</dbReference>
<dbReference type="GO" id="GO:0032797">
    <property type="term" value="C:SMN complex"/>
    <property type="evidence" value="ECO:0007669"/>
    <property type="project" value="TreeGrafter"/>
</dbReference>
<dbReference type="AlphaFoldDB" id="A0A0N5AI80"/>
<dbReference type="GO" id="GO:0000387">
    <property type="term" value="P:spliceosomal snRNP assembly"/>
    <property type="evidence" value="ECO:0007669"/>
    <property type="project" value="TreeGrafter"/>
</dbReference>
<dbReference type="PANTHER" id="PTHR14710:SF2">
    <property type="entry name" value="GEM-ASSOCIATED PROTEIN 6"/>
    <property type="match status" value="1"/>
</dbReference>
<dbReference type="InterPro" id="IPR046856">
    <property type="entry name" value="Gemin6_C"/>
</dbReference>
<accession>A0A0N5AI80</accession>
<organism evidence="2 3">
    <name type="scientific">Syphacia muris</name>
    <dbReference type="NCBI Taxonomy" id="451379"/>
    <lineage>
        <taxon>Eukaryota</taxon>
        <taxon>Metazoa</taxon>
        <taxon>Ecdysozoa</taxon>
        <taxon>Nematoda</taxon>
        <taxon>Chromadorea</taxon>
        <taxon>Rhabditida</taxon>
        <taxon>Spirurina</taxon>
        <taxon>Oxyuridomorpha</taxon>
        <taxon>Oxyuroidea</taxon>
        <taxon>Oxyuridae</taxon>
        <taxon>Syphacia</taxon>
    </lineage>
</organism>
<dbReference type="Proteomes" id="UP000046393">
    <property type="component" value="Unplaced"/>
</dbReference>
<keyword evidence="2" id="KW-1185">Reference proteome</keyword>
<dbReference type="InterPro" id="IPR047574">
    <property type="entry name" value="AD"/>
</dbReference>
<dbReference type="GO" id="GO:0000245">
    <property type="term" value="P:spliceosomal complex assembly"/>
    <property type="evidence" value="ECO:0007669"/>
    <property type="project" value="InterPro"/>
</dbReference>
<evidence type="ECO:0000313" key="2">
    <source>
        <dbReference type="Proteomes" id="UP000046393"/>
    </source>
</evidence>
<reference evidence="3" key="1">
    <citation type="submission" date="2017-02" db="UniProtKB">
        <authorList>
            <consortium name="WormBaseParasite"/>
        </authorList>
    </citation>
    <scope>IDENTIFICATION</scope>
</reference>